<evidence type="ECO:0000313" key="3">
    <source>
        <dbReference type="Proteomes" id="UP000192596"/>
    </source>
</evidence>
<dbReference type="EMBL" id="NAJO01000016">
    <property type="protein sequence ID" value="OQO06720.1"/>
    <property type="molecule type" value="Genomic_DNA"/>
</dbReference>
<evidence type="ECO:0000259" key="1">
    <source>
        <dbReference type="PROSITE" id="PS50097"/>
    </source>
</evidence>
<protein>
    <recommendedName>
        <fullName evidence="1">BTB domain-containing protein</fullName>
    </recommendedName>
</protein>
<dbReference type="Gene3D" id="3.30.710.10">
    <property type="entry name" value="Potassium Channel Kv1.1, Chain A"/>
    <property type="match status" value="1"/>
</dbReference>
<accession>A0A1V8T5V5</accession>
<dbReference type="InterPro" id="IPR000210">
    <property type="entry name" value="BTB/POZ_dom"/>
</dbReference>
<evidence type="ECO:0000313" key="2">
    <source>
        <dbReference type="EMBL" id="OQO06720.1"/>
    </source>
</evidence>
<comment type="caution">
    <text evidence="2">The sequence shown here is derived from an EMBL/GenBank/DDBJ whole genome shotgun (WGS) entry which is preliminary data.</text>
</comment>
<dbReference type="InParanoid" id="A0A1V8T5V5"/>
<keyword evidence="3" id="KW-1185">Reference proteome</keyword>
<dbReference type="Proteomes" id="UP000192596">
    <property type="component" value="Unassembled WGS sequence"/>
</dbReference>
<organism evidence="2 3">
    <name type="scientific">Cryoendolithus antarcticus</name>
    <dbReference type="NCBI Taxonomy" id="1507870"/>
    <lineage>
        <taxon>Eukaryota</taxon>
        <taxon>Fungi</taxon>
        <taxon>Dikarya</taxon>
        <taxon>Ascomycota</taxon>
        <taxon>Pezizomycotina</taxon>
        <taxon>Dothideomycetes</taxon>
        <taxon>Dothideomycetidae</taxon>
        <taxon>Cladosporiales</taxon>
        <taxon>Cladosporiaceae</taxon>
        <taxon>Cryoendolithus</taxon>
    </lineage>
</organism>
<dbReference type="InterPro" id="IPR011333">
    <property type="entry name" value="SKP1/BTB/POZ_sf"/>
</dbReference>
<proteinExistence type="predicted"/>
<gene>
    <name evidence="2" type="ORF">B0A48_08507</name>
</gene>
<dbReference type="PROSITE" id="PS50097">
    <property type="entry name" value="BTB"/>
    <property type="match status" value="1"/>
</dbReference>
<name>A0A1V8T5V5_9PEZI</name>
<feature type="domain" description="BTB" evidence="1">
    <location>
        <begin position="29"/>
        <end position="125"/>
    </location>
</feature>
<sequence length="267" mass="29760">MAVRTRSADDSDDASRSVRRESIATLGLSSVPRQINVGKAEESKPFYIHDRILAKHSAHFAARIETEVPPGVKDEAEGIIIKADEDCKSEVSVKRLHSRDLPDEDPDIFDLFSTFVYSGHVGSERGGDLEDEEANRDAEWGRLARAWVLGRNIESTAFMDAVADAFVARLQRDGSPGYLFTDFIEASPEGSPIRQLQADIVTYGMEPETYSEAFKQTEDVDFLRTLATTLGLHQKVSKAEAKGYFGQCGCRYHSHVESNKPCYKTMF</sequence>
<dbReference type="OrthoDB" id="1022638at2759"/>
<reference evidence="3" key="1">
    <citation type="submission" date="2017-03" db="EMBL/GenBank/DDBJ databases">
        <title>Genomes of endolithic fungi from Antarctica.</title>
        <authorList>
            <person name="Coleine C."/>
            <person name="Masonjones S."/>
            <person name="Stajich J.E."/>
        </authorList>
    </citation>
    <scope>NUCLEOTIDE SEQUENCE [LARGE SCALE GENOMIC DNA]</scope>
    <source>
        <strain evidence="3">CCFEE 5527</strain>
    </source>
</reference>
<dbReference type="AlphaFoldDB" id="A0A1V8T5V5"/>